<dbReference type="Pfam" id="PF17917">
    <property type="entry name" value="RT_RNaseH"/>
    <property type="match status" value="1"/>
</dbReference>
<keyword evidence="3" id="KW-0540">Nuclease</keyword>
<keyword evidence="10" id="KW-1185">Reference proteome</keyword>
<dbReference type="GO" id="GO:0003676">
    <property type="term" value="F:nucleic acid binding"/>
    <property type="evidence" value="ECO:0007669"/>
    <property type="project" value="InterPro"/>
</dbReference>
<evidence type="ECO:0000313" key="9">
    <source>
        <dbReference type="EMBL" id="EOY14161.1"/>
    </source>
</evidence>
<evidence type="ECO:0000259" key="7">
    <source>
        <dbReference type="Pfam" id="PF00078"/>
    </source>
</evidence>
<dbReference type="InterPro" id="IPR043502">
    <property type="entry name" value="DNA/RNA_pol_sf"/>
</dbReference>
<dbReference type="PANTHER" id="PTHR37984:SF5">
    <property type="entry name" value="PROTEIN NYNRIN-LIKE"/>
    <property type="match status" value="1"/>
</dbReference>
<evidence type="ECO:0000313" key="10">
    <source>
        <dbReference type="Proteomes" id="UP000026915"/>
    </source>
</evidence>
<dbReference type="HOGENOM" id="CLU_588517_0_0_1"/>
<dbReference type="PANTHER" id="PTHR37984">
    <property type="entry name" value="PROTEIN CBG26694"/>
    <property type="match status" value="1"/>
</dbReference>
<dbReference type="Gene3D" id="3.30.420.10">
    <property type="entry name" value="Ribonuclease H-like superfamily/Ribonuclease H"/>
    <property type="match status" value="1"/>
</dbReference>
<dbReference type="Gene3D" id="3.10.10.10">
    <property type="entry name" value="HIV Type 1 Reverse Transcriptase, subunit A, domain 1"/>
    <property type="match status" value="2"/>
</dbReference>
<dbReference type="CDD" id="cd09274">
    <property type="entry name" value="RNase_HI_RT_Ty3"/>
    <property type="match status" value="1"/>
</dbReference>
<dbReference type="Proteomes" id="UP000026915">
    <property type="component" value="Chromosome 7"/>
</dbReference>
<proteinExistence type="predicted"/>
<accession>A0A061FB00</accession>
<name>A0A061FB00_THECC</name>
<dbReference type="AlphaFoldDB" id="A0A061FB00"/>
<keyword evidence="6" id="KW-0695">RNA-directed DNA polymerase</keyword>
<dbReference type="InParanoid" id="A0A061FB00"/>
<dbReference type="InterPro" id="IPR036397">
    <property type="entry name" value="RNaseH_sf"/>
</dbReference>
<dbReference type="EMBL" id="CM001885">
    <property type="protein sequence ID" value="EOY14161.1"/>
    <property type="molecule type" value="Genomic_DNA"/>
</dbReference>
<dbReference type="SUPFAM" id="SSF53098">
    <property type="entry name" value="Ribonuclease H-like"/>
    <property type="match status" value="1"/>
</dbReference>
<dbReference type="GO" id="GO:0004519">
    <property type="term" value="F:endonuclease activity"/>
    <property type="evidence" value="ECO:0007669"/>
    <property type="project" value="UniProtKB-KW"/>
</dbReference>
<protein>
    <submittedName>
        <fullName evidence="9">Uncharacterized protein</fullName>
    </submittedName>
</protein>
<evidence type="ECO:0000256" key="6">
    <source>
        <dbReference type="ARBA" id="ARBA00022918"/>
    </source>
</evidence>
<evidence type="ECO:0000256" key="3">
    <source>
        <dbReference type="ARBA" id="ARBA00022722"/>
    </source>
</evidence>
<dbReference type="GO" id="GO:0016787">
    <property type="term" value="F:hydrolase activity"/>
    <property type="evidence" value="ECO:0007669"/>
    <property type="project" value="UniProtKB-KW"/>
</dbReference>
<keyword evidence="2" id="KW-0548">Nucleotidyltransferase</keyword>
<evidence type="ECO:0000256" key="4">
    <source>
        <dbReference type="ARBA" id="ARBA00022759"/>
    </source>
</evidence>
<dbReference type="InterPro" id="IPR012337">
    <property type="entry name" value="RNaseH-like_sf"/>
</dbReference>
<dbReference type="eggNOG" id="KOG0017">
    <property type="taxonomic scope" value="Eukaryota"/>
</dbReference>
<evidence type="ECO:0000256" key="1">
    <source>
        <dbReference type="ARBA" id="ARBA00022679"/>
    </source>
</evidence>
<feature type="domain" description="Reverse transcriptase RNase H-like" evidence="8">
    <location>
        <begin position="204"/>
        <end position="278"/>
    </location>
</feature>
<dbReference type="InterPro" id="IPR050951">
    <property type="entry name" value="Retrovirus_Pol_polyprotein"/>
</dbReference>
<keyword evidence="1" id="KW-0808">Transferase</keyword>
<keyword evidence="5" id="KW-0378">Hydrolase</keyword>
<sequence>MQLPKGVRKGEQTFATVLSLEDAPRSVVEAPIEVLEVLKEFRDVMPPQLPSRLSPTRKVDHHIDLVPGAQPPARVPYPMALPELAELRKKLGELIDAEFIRPSKSPFDTLILFQKSMMAGQCTWFSKLDLQSEYYQVRVATGDIAKTTYVTQYGSYEFLVMPFGFTNAPATFYTLMNKEMEKSGWIPLKLVLSENGSWPPSPGTLIAYESRKLNDTERRYTMQEKEMTVVVHCLRTWLHYLLGAQFVVQTNNVATSYFQSHKKLSPKQSRWQDFLTKFNYVLEYKPGQANLVADVLSRKATLAAINEVQTELLSCIREGISHDPTTQSILEHAKARKTKRFWVSNGLVYAKGNRLYVPQHGGLRKLLLKECHDSRWGYVWTCLVCRQDKIEQQRPIGLLNSLPILDKPWDSVSMDFIMRLPKANGFGSIMVVVDRFSKYATFIPATKECPAEEATKLFFKHVVKY</sequence>
<dbReference type="STRING" id="3641.A0A061FB00"/>
<evidence type="ECO:0000259" key="8">
    <source>
        <dbReference type="Pfam" id="PF17917"/>
    </source>
</evidence>
<dbReference type="InterPro" id="IPR043128">
    <property type="entry name" value="Rev_trsase/Diguanyl_cyclase"/>
</dbReference>
<evidence type="ECO:0000256" key="5">
    <source>
        <dbReference type="ARBA" id="ARBA00022801"/>
    </source>
</evidence>
<dbReference type="InterPro" id="IPR000477">
    <property type="entry name" value="RT_dom"/>
</dbReference>
<dbReference type="Gene3D" id="3.30.70.270">
    <property type="match status" value="1"/>
</dbReference>
<reference evidence="9 10" key="1">
    <citation type="journal article" date="2013" name="Genome Biol.">
        <title>The genome sequence of the most widely cultivated cacao type and its use to identify candidate genes regulating pod color.</title>
        <authorList>
            <person name="Motamayor J.C."/>
            <person name="Mockaitis K."/>
            <person name="Schmutz J."/>
            <person name="Haiminen N."/>
            <person name="Iii D.L."/>
            <person name="Cornejo O."/>
            <person name="Findley S.D."/>
            <person name="Zheng P."/>
            <person name="Utro F."/>
            <person name="Royaert S."/>
            <person name="Saski C."/>
            <person name="Jenkins J."/>
            <person name="Podicheti R."/>
            <person name="Zhao M."/>
            <person name="Scheffler B.E."/>
            <person name="Stack J.C."/>
            <person name="Feltus F.A."/>
            <person name="Mustiga G.M."/>
            <person name="Amores F."/>
            <person name="Phillips W."/>
            <person name="Marelli J.P."/>
            <person name="May G.D."/>
            <person name="Shapiro H."/>
            <person name="Ma J."/>
            <person name="Bustamante C.D."/>
            <person name="Schnell R.J."/>
            <person name="Main D."/>
            <person name="Gilbert D."/>
            <person name="Parida L."/>
            <person name="Kuhn D.N."/>
        </authorList>
    </citation>
    <scope>NUCLEOTIDE SEQUENCE [LARGE SCALE GENOMIC DNA]</scope>
    <source>
        <strain evidence="10">cv. Matina 1-6</strain>
    </source>
</reference>
<keyword evidence="4" id="KW-0255">Endonuclease</keyword>
<gene>
    <name evidence="9" type="ORF">TCM_033451</name>
</gene>
<organism evidence="9 10">
    <name type="scientific">Theobroma cacao</name>
    <name type="common">Cacao</name>
    <name type="synonym">Cocoa</name>
    <dbReference type="NCBI Taxonomy" id="3641"/>
    <lineage>
        <taxon>Eukaryota</taxon>
        <taxon>Viridiplantae</taxon>
        <taxon>Streptophyta</taxon>
        <taxon>Embryophyta</taxon>
        <taxon>Tracheophyta</taxon>
        <taxon>Spermatophyta</taxon>
        <taxon>Magnoliopsida</taxon>
        <taxon>eudicotyledons</taxon>
        <taxon>Gunneridae</taxon>
        <taxon>Pentapetalae</taxon>
        <taxon>rosids</taxon>
        <taxon>malvids</taxon>
        <taxon>Malvales</taxon>
        <taxon>Malvaceae</taxon>
        <taxon>Byttnerioideae</taxon>
        <taxon>Theobroma</taxon>
    </lineage>
</organism>
<dbReference type="InterPro" id="IPR041373">
    <property type="entry name" value="RT_RNaseH"/>
</dbReference>
<feature type="domain" description="Reverse transcriptase" evidence="7">
    <location>
        <begin position="117"/>
        <end position="178"/>
    </location>
</feature>
<dbReference type="Pfam" id="PF00078">
    <property type="entry name" value="RVT_1"/>
    <property type="match status" value="1"/>
</dbReference>
<dbReference type="SUPFAM" id="SSF56672">
    <property type="entry name" value="DNA/RNA polymerases"/>
    <property type="match status" value="1"/>
</dbReference>
<evidence type="ECO:0000256" key="2">
    <source>
        <dbReference type="ARBA" id="ARBA00022695"/>
    </source>
</evidence>
<dbReference type="Gramene" id="EOY14161">
    <property type="protein sequence ID" value="EOY14161"/>
    <property type="gene ID" value="TCM_033451"/>
</dbReference>
<dbReference type="GO" id="GO:0003964">
    <property type="term" value="F:RNA-directed DNA polymerase activity"/>
    <property type="evidence" value="ECO:0007669"/>
    <property type="project" value="UniProtKB-KW"/>
</dbReference>